<keyword evidence="3" id="KW-0786">Thiamine pyrophosphate</keyword>
<dbReference type="PANTHER" id="PTHR11516">
    <property type="entry name" value="PYRUVATE DEHYDROGENASE E1 COMPONENT, ALPHA SUBUNIT BACTERIAL AND ORGANELLAR"/>
    <property type="match status" value="1"/>
</dbReference>
<comment type="cofactor">
    <cofactor evidence="1">
        <name>thiamine diphosphate</name>
        <dbReference type="ChEBI" id="CHEBI:58937"/>
    </cofactor>
</comment>
<evidence type="ECO:0000256" key="1">
    <source>
        <dbReference type="ARBA" id="ARBA00001964"/>
    </source>
</evidence>
<evidence type="ECO:0000259" key="4">
    <source>
        <dbReference type="Pfam" id="PF00676"/>
    </source>
</evidence>
<accession>A0A1S1R6T8</accession>
<name>A0A1S1R6T8_9ACTN</name>
<dbReference type="OrthoDB" id="9766715at2"/>
<dbReference type="InterPro" id="IPR050642">
    <property type="entry name" value="PDH_E1_Alpha_Subunit"/>
</dbReference>
<proteinExistence type="predicted"/>
<dbReference type="InterPro" id="IPR001017">
    <property type="entry name" value="DH_E1"/>
</dbReference>
<keyword evidence="6" id="KW-1185">Reference proteome</keyword>
<dbReference type="AlphaFoldDB" id="A0A1S1R6T8"/>
<protein>
    <submittedName>
        <fullName evidence="5">Pyruvate dehydrogenase</fullName>
    </submittedName>
</protein>
<dbReference type="SUPFAM" id="SSF52518">
    <property type="entry name" value="Thiamin diphosphate-binding fold (THDP-binding)"/>
    <property type="match status" value="1"/>
</dbReference>
<dbReference type="Proteomes" id="UP000179769">
    <property type="component" value="Unassembled WGS sequence"/>
</dbReference>
<evidence type="ECO:0000256" key="3">
    <source>
        <dbReference type="ARBA" id="ARBA00023052"/>
    </source>
</evidence>
<keyword evidence="2" id="KW-0560">Oxidoreductase</keyword>
<dbReference type="PANTHER" id="PTHR11516:SF60">
    <property type="entry name" value="PYRUVATE DEHYDROGENASE E1 COMPONENT SUBUNIT ALPHA"/>
    <property type="match status" value="1"/>
</dbReference>
<dbReference type="GO" id="GO:0004739">
    <property type="term" value="F:pyruvate dehydrogenase (acetyl-transferring) activity"/>
    <property type="evidence" value="ECO:0007669"/>
    <property type="project" value="TreeGrafter"/>
</dbReference>
<dbReference type="InterPro" id="IPR029061">
    <property type="entry name" value="THDP-binding"/>
</dbReference>
<dbReference type="Gene3D" id="3.40.50.970">
    <property type="match status" value="1"/>
</dbReference>
<sequence>MTTEQAAGPALDVRRRLYELMTLMKAADDRLSKGIASGELQCVYWPSRGQEAIAAAVGAVLRLDDQLVTTYRGLHDLIGKGVPLVEIYGEMLGRQVGSGRGKGGTMHIAHPDSGLMMSTGIVGAGPPVAVGLAMAARRKGLDRVTVASFGDGATNTGSFHEAANMAALWDLPLVLVCQNNQYAEMTPTGHTMKIAQVADRAAGYGMPGVRVDGNDPLAVVAALEEAVERARAGAGPTLLECVTFRFRGHYFGDPMKYIPTEQMDAAIAADPLPRFRSRLLDDGVCGARELDEIETAAVSAVDEALAAVLAAPAAALDELDRDVYADPRNCPA</sequence>
<evidence type="ECO:0000313" key="5">
    <source>
        <dbReference type="EMBL" id="OHV42683.1"/>
    </source>
</evidence>
<reference evidence="6" key="1">
    <citation type="submission" date="2016-07" db="EMBL/GenBank/DDBJ databases">
        <title>Frankia sp. NRRL B-16219 Genome sequencing.</title>
        <authorList>
            <person name="Ghodhbane-Gtari F."/>
            <person name="Swanson E."/>
            <person name="Gueddou A."/>
            <person name="Louati M."/>
            <person name="Nouioui I."/>
            <person name="Hezbri K."/>
            <person name="Abebe-Akele F."/>
            <person name="Simpson S."/>
            <person name="Morris K."/>
            <person name="Thomas K."/>
            <person name="Gtari M."/>
            <person name="Tisa L.S."/>
        </authorList>
    </citation>
    <scope>NUCLEOTIDE SEQUENCE [LARGE SCALE GENOMIC DNA]</scope>
    <source>
        <strain evidence="6">NRRL B-16219</strain>
    </source>
</reference>
<dbReference type="EMBL" id="MAXA01000043">
    <property type="protein sequence ID" value="OHV42683.1"/>
    <property type="molecule type" value="Genomic_DNA"/>
</dbReference>
<dbReference type="CDD" id="cd02000">
    <property type="entry name" value="TPP_E1_PDC_ADC_BCADC"/>
    <property type="match status" value="1"/>
</dbReference>
<dbReference type="GO" id="GO:0000287">
    <property type="term" value="F:magnesium ion binding"/>
    <property type="evidence" value="ECO:0007669"/>
    <property type="project" value="UniProtKB-ARBA"/>
</dbReference>
<evidence type="ECO:0000256" key="2">
    <source>
        <dbReference type="ARBA" id="ARBA00023002"/>
    </source>
</evidence>
<dbReference type="Pfam" id="PF00676">
    <property type="entry name" value="E1_dh"/>
    <property type="match status" value="1"/>
</dbReference>
<feature type="domain" description="Dehydrogenase E1 component" evidence="4">
    <location>
        <begin position="20"/>
        <end position="313"/>
    </location>
</feature>
<comment type="caution">
    <text evidence="5">The sequence shown here is derived from an EMBL/GenBank/DDBJ whole genome shotgun (WGS) entry which is preliminary data.</text>
</comment>
<evidence type="ECO:0000313" key="6">
    <source>
        <dbReference type="Proteomes" id="UP000179769"/>
    </source>
</evidence>
<dbReference type="GO" id="GO:0006086">
    <property type="term" value="P:pyruvate decarboxylation to acetyl-CoA"/>
    <property type="evidence" value="ECO:0007669"/>
    <property type="project" value="TreeGrafter"/>
</dbReference>
<gene>
    <name evidence="5" type="ORF">BBK14_31810</name>
</gene>
<organism evidence="5 6">
    <name type="scientific">Parafrankia soli</name>
    <dbReference type="NCBI Taxonomy" id="2599596"/>
    <lineage>
        <taxon>Bacteria</taxon>
        <taxon>Bacillati</taxon>
        <taxon>Actinomycetota</taxon>
        <taxon>Actinomycetes</taxon>
        <taxon>Frankiales</taxon>
        <taxon>Frankiaceae</taxon>
        <taxon>Parafrankia</taxon>
    </lineage>
</organism>
<keyword evidence="5" id="KW-0670">Pyruvate</keyword>